<feature type="region of interest" description="Disordered" evidence="1">
    <location>
        <begin position="707"/>
        <end position="750"/>
    </location>
</feature>
<evidence type="ECO:0000256" key="1">
    <source>
        <dbReference type="SAM" id="MobiDB-lite"/>
    </source>
</evidence>
<feature type="region of interest" description="Disordered" evidence="1">
    <location>
        <begin position="602"/>
        <end position="679"/>
    </location>
</feature>
<feature type="region of interest" description="Disordered" evidence="1">
    <location>
        <begin position="386"/>
        <end position="420"/>
    </location>
</feature>
<sequence length="788" mass="88000">MPLQPCLTNHASPTMPHQPCLTNHASPTMPHQPCLTNHASPTMPHQPCLSNHASPTMPHQPSLTNHASPTMPHQPCLTNHASPTMPHQPCLTNHASPTMPHQPCLTNQASPTMPLQPCLSNQASPTMPHQPCLTNHASPTKPHQPCLTNHASPTMPHQPSLTNHASPTMPHQPCLTNHASPTMPLQPCLTNHASPTMPHQPCLSNHASPTMPHQPCLTNHASPTMPHQPCLTNPALLTLASLQPCLTNHASPTMPHRPRSAHSRLIFFPLRLRKRGEKFLGSKYIVILVIILTVTDCALVIAELILDLYSVKQTLLATENQTFKFILDVKDKYPKYVGESDSVASIFNRIADSCILWNGSEQCDCYQKVNSTNNCTEFSPSNFIMRPTQLPSSTRPSNERPMGSLDTGNSSQEDRSTSAKNVYGETVFVQRLPDNYSNENGSYATKHRHRRRSQRDSPSKHIFRTQSDEDRSAYVISAEDMLRLAPKGRRDAHRTSLDRLVAYTAHGFQTCVSQVVNTAKKSSVPFVRELLNTGADHRTPSETARRKDVKAANFNAYLVENLTFFQSQLASFLSMQFNDIIRAYIPAQSKLTLKYLLQRHRSKNDKSKTSDLSGVRYRKSSLHSHNARHRRHRLNPVQDFDARHPSGTHSGWRGNNEKPYVDLESDTEKTKDSHKSVVGKDAFKHHNTIGDVDLKLTKEPHSTIYILASKDDVQDTQTHRQREDTRRSKRSADDSNNSQGPASGKGKGPVELSMRRAMHHSRELEIAHKLHYASVFVVSVLLIMVSNA</sequence>
<feature type="compositionally biased region" description="Polar residues" evidence="1">
    <location>
        <begin position="146"/>
        <end position="166"/>
    </location>
</feature>
<feature type="region of interest" description="Disordered" evidence="1">
    <location>
        <begin position="37"/>
        <end position="72"/>
    </location>
</feature>
<keyword evidence="2" id="KW-0812">Transmembrane</keyword>
<feature type="compositionally biased region" description="Basic residues" evidence="1">
    <location>
        <begin position="616"/>
        <end position="634"/>
    </location>
</feature>
<feature type="region of interest" description="Disordered" evidence="1">
    <location>
        <begin position="434"/>
        <end position="468"/>
    </location>
</feature>
<dbReference type="Proteomes" id="UP001283361">
    <property type="component" value="Unassembled WGS sequence"/>
</dbReference>
<protein>
    <submittedName>
        <fullName evidence="3">Uncharacterized protein</fullName>
    </submittedName>
</protein>
<name>A0AAE0ZMU2_9GAST</name>
<dbReference type="EMBL" id="JAWDGP010003628">
    <property type="protein sequence ID" value="KAK3772339.1"/>
    <property type="molecule type" value="Genomic_DNA"/>
</dbReference>
<keyword evidence="4" id="KW-1185">Reference proteome</keyword>
<feature type="compositionally biased region" description="Basic and acidic residues" evidence="1">
    <location>
        <begin position="655"/>
        <end position="675"/>
    </location>
</feature>
<gene>
    <name evidence="3" type="ORF">RRG08_064348</name>
</gene>
<feature type="region of interest" description="Disordered" evidence="1">
    <location>
        <begin position="1"/>
        <end position="24"/>
    </location>
</feature>
<feature type="compositionally biased region" description="Polar residues" evidence="1">
    <location>
        <begin position="48"/>
        <end position="68"/>
    </location>
</feature>
<evidence type="ECO:0000256" key="2">
    <source>
        <dbReference type="SAM" id="Phobius"/>
    </source>
</evidence>
<accession>A0AAE0ZMU2</accession>
<dbReference type="AlphaFoldDB" id="A0AAE0ZMU2"/>
<proteinExistence type="predicted"/>
<evidence type="ECO:0000313" key="3">
    <source>
        <dbReference type="EMBL" id="KAK3772339.1"/>
    </source>
</evidence>
<keyword evidence="2" id="KW-0472">Membrane</keyword>
<keyword evidence="2" id="KW-1133">Transmembrane helix</keyword>
<reference evidence="3" key="1">
    <citation type="journal article" date="2023" name="G3 (Bethesda)">
        <title>A reference genome for the long-term kleptoplast-retaining sea slug Elysia crispata morphotype clarki.</title>
        <authorList>
            <person name="Eastman K.E."/>
            <person name="Pendleton A.L."/>
            <person name="Shaikh M.A."/>
            <person name="Suttiyut T."/>
            <person name="Ogas R."/>
            <person name="Tomko P."/>
            <person name="Gavelis G."/>
            <person name="Widhalm J.R."/>
            <person name="Wisecaver J.H."/>
        </authorList>
    </citation>
    <scope>NUCLEOTIDE SEQUENCE</scope>
    <source>
        <strain evidence="3">ECLA1</strain>
    </source>
</reference>
<feature type="compositionally biased region" description="Basic and acidic residues" evidence="1">
    <location>
        <begin position="709"/>
        <end position="733"/>
    </location>
</feature>
<evidence type="ECO:0000313" key="4">
    <source>
        <dbReference type="Proteomes" id="UP001283361"/>
    </source>
</evidence>
<feature type="region of interest" description="Disordered" evidence="1">
    <location>
        <begin position="138"/>
        <end position="170"/>
    </location>
</feature>
<feature type="compositionally biased region" description="Polar residues" evidence="1">
    <location>
        <begin position="1"/>
        <end position="12"/>
    </location>
</feature>
<organism evidence="3 4">
    <name type="scientific">Elysia crispata</name>
    <name type="common">lettuce slug</name>
    <dbReference type="NCBI Taxonomy" id="231223"/>
    <lineage>
        <taxon>Eukaryota</taxon>
        <taxon>Metazoa</taxon>
        <taxon>Spiralia</taxon>
        <taxon>Lophotrochozoa</taxon>
        <taxon>Mollusca</taxon>
        <taxon>Gastropoda</taxon>
        <taxon>Heterobranchia</taxon>
        <taxon>Euthyneura</taxon>
        <taxon>Panpulmonata</taxon>
        <taxon>Sacoglossa</taxon>
        <taxon>Placobranchoidea</taxon>
        <taxon>Plakobranchidae</taxon>
        <taxon>Elysia</taxon>
    </lineage>
</organism>
<feature type="transmembrane region" description="Helical" evidence="2">
    <location>
        <begin position="284"/>
        <end position="306"/>
    </location>
</feature>
<comment type="caution">
    <text evidence="3">The sequence shown here is derived from an EMBL/GenBank/DDBJ whole genome shotgun (WGS) entry which is preliminary data.</text>
</comment>